<dbReference type="InterPro" id="IPR002575">
    <property type="entry name" value="Aminoglycoside_PTrfase"/>
</dbReference>
<feature type="domain" description="Aminoglycoside phosphotransferase" evidence="1">
    <location>
        <begin position="2"/>
        <end position="199"/>
    </location>
</feature>
<gene>
    <name evidence="2" type="ORF">AOQ72_16845</name>
</gene>
<dbReference type="GO" id="GO:0016740">
    <property type="term" value="F:transferase activity"/>
    <property type="evidence" value="ECO:0007669"/>
    <property type="project" value="UniProtKB-KW"/>
</dbReference>
<evidence type="ECO:0000313" key="2">
    <source>
        <dbReference type="EMBL" id="KRP98767.1"/>
    </source>
</evidence>
<sequence>MLRKKPPGALLPSAHAIDREYRVMQALASSGVPVPRMLAWCGDERVIGTAFYLMEFLDGRAFPDPALPEVPKEDRAAIYNAMNQVIAALHRVDIEAVGLAGFGRPGNYVQRQVDRWIAQCERATLPLPSAMRELIRWLPAHAPGEARSALVHGDFRIDNLVFHLDEPRVIGVLDWELSTVGDPLADFSYHCMAWRIPPQVWRGMGGLPLDALGIPRESDYVHAWEERTGIAATHWDFYLAYNLFRIAAILHGIAQRAADGSAAAANAAEQGARAGPLAELALAIARH</sequence>
<dbReference type="SUPFAM" id="SSF56112">
    <property type="entry name" value="Protein kinase-like (PK-like)"/>
    <property type="match status" value="1"/>
</dbReference>
<organism evidence="2 3">
    <name type="scientific">Bradyrhizobium yuanmingense</name>
    <dbReference type="NCBI Taxonomy" id="108015"/>
    <lineage>
        <taxon>Bacteria</taxon>
        <taxon>Pseudomonadati</taxon>
        <taxon>Pseudomonadota</taxon>
        <taxon>Alphaproteobacteria</taxon>
        <taxon>Hyphomicrobiales</taxon>
        <taxon>Nitrobacteraceae</taxon>
        <taxon>Bradyrhizobium</taxon>
    </lineage>
</organism>
<dbReference type="EMBL" id="LJYF01000018">
    <property type="protein sequence ID" value="KRP98767.1"/>
    <property type="molecule type" value="Genomic_DNA"/>
</dbReference>
<dbReference type="Pfam" id="PF01636">
    <property type="entry name" value="APH"/>
    <property type="match status" value="1"/>
</dbReference>
<dbReference type="Gene3D" id="3.90.1200.10">
    <property type="match status" value="1"/>
</dbReference>
<keyword evidence="2" id="KW-0808">Transferase</keyword>
<dbReference type="PANTHER" id="PTHR47829:SF3">
    <property type="entry name" value="AMINOGLYCOSIDE PHOSPHOTRANSFERASE DOMAIN-CONTAINING PROTEIN"/>
    <property type="match status" value="1"/>
</dbReference>
<reference evidence="2 3" key="1">
    <citation type="submission" date="2015-09" db="EMBL/GenBank/DDBJ databases">
        <title>Draft Genome Sequence of the Strain BR 3267 (Bradyrhizobium yuanmingense) recommended as inoculant for cowpea in Brazil.</title>
        <authorList>
            <person name="Simoes-Araujo J.L."/>
            <person name="Zilli J.E."/>
        </authorList>
    </citation>
    <scope>NUCLEOTIDE SEQUENCE [LARGE SCALE GENOMIC DNA]</scope>
    <source>
        <strain evidence="2 3">BR3267</strain>
    </source>
</reference>
<dbReference type="CDD" id="cd05154">
    <property type="entry name" value="ACAD10_11_N-like"/>
    <property type="match status" value="1"/>
</dbReference>
<evidence type="ECO:0000313" key="3">
    <source>
        <dbReference type="Proteomes" id="UP000051380"/>
    </source>
</evidence>
<evidence type="ECO:0000259" key="1">
    <source>
        <dbReference type="Pfam" id="PF01636"/>
    </source>
</evidence>
<comment type="caution">
    <text evidence="2">The sequence shown here is derived from an EMBL/GenBank/DDBJ whole genome shotgun (WGS) entry which is preliminary data.</text>
</comment>
<dbReference type="InterPro" id="IPR041726">
    <property type="entry name" value="ACAD10_11_N"/>
</dbReference>
<dbReference type="InterPro" id="IPR052898">
    <property type="entry name" value="ACAD10-like"/>
</dbReference>
<dbReference type="Gene3D" id="3.30.200.20">
    <property type="entry name" value="Phosphorylase Kinase, domain 1"/>
    <property type="match status" value="1"/>
</dbReference>
<dbReference type="InterPro" id="IPR011009">
    <property type="entry name" value="Kinase-like_dom_sf"/>
</dbReference>
<dbReference type="Proteomes" id="UP000051380">
    <property type="component" value="Unassembled WGS sequence"/>
</dbReference>
<accession>A0A0R3CLZ7</accession>
<dbReference type="AlphaFoldDB" id="A0A0R3CLZ7"/>
<dbReference type="PANTHER" id="PTHR47829">
    <property type="entry name" value="HYDROLASE, PUTATIVE (AFU_ORTHOLOGUE AFUA_1G12880)-RELATED"/>
    <property type="match status" value="1"/>
</dbReference>
<protein>
    <submittedName>
        <fullName evidence="2">Aminoglycoside phosphotransferase</fullName>
    </submittedName>
</protein>
<proteinExistence type="predicted"/>
<name>A0A0R3CLZ7_9BRAD</name>